<name>A0A1B6JG43_9HEMI</name>
<protein>
    <recommendedName>
        <fullName evidence="2">DUF3668 domain-containing protein</fullName>
    </recommendedName>
</protein>
<feature type="domain" description="DUF3668" evidence="2">
    <location>
        <begin position="175"/>
        <end position="315"/>
    </location>
</feature>
<sequence length="364" mass="40129">MSLRDLKEEIYLVLQIKGGHGFGFATSPLIITANLAGNIHESFVTEPSPQPKFENEFVWVMDKTKMKSIWSDKVPIKVECLSVNNFNRNRIGYIIINVKDAQIVQDESKISEKQIRLLGLSKSVSLLKPELSLSFYITDVPIQSPPLIPQFIPPVEGGRAQMSSSPLKLTLGSGREHFKLTIRAVAFTNLKEMLPSQSDVEPELLTYNYSLFGVEIVSDVSTNHSVCLEMTTSLSCLKTYFVRQPMVAVSLHMGSLMVGQTSINMESLLLSEEFNAKRERQQTKSVSCRCIVSPTHNLAETPSDVRPCVDFNVCLSCDVPVAKKKSETTVPPLGTVGAGGDADNGQSILPLQTPRTVSLSLTPR</sequence>
<organism evidence="3">
    <name type="scientific">Homalodisca liturata</name>
    <dbReference type="NCBI Taxonomy" id="320908"/>
    <lineage>
        <taxon>Eukaryota</taxon>
        <taxon>Metazoa</taxon>
        <taxon>Ecdysozoa</taxon>
        <taxon>Arthropoda</taxon>
        <taxon>Hexapoda</taxon>
        <taxon>Insecta</taxon>
        <taxon>Pterygota</taxon>
        <taxon>Neoptera</taxon>
        <taxon>Paraneoptera</taxon>
        <taxon>Hemiptera</taxon>
        <taxon>Auchenorrhyncha</taxon>
        <taxon>Membracoidea</taxon>
        <taxon>Cicadellidae</taxon>
        <taxon>Cicadellinae</taxon>
        <taxon>Proconiini</taxon>
        <taxon>Homalodisca</taxon>
    </lineage>
</organism>
<dbReference type="InterPro" id="IPR035892">
    <property type="entry name" value="C2_domain_sf"/>
</dbReference>
<reference evidence="3" key="1">
    <citation type="submission" date="2015-11" db="EMBL/GenBank/DDBJ databases">
        <title>De novo transcriptome assembly of four potential Pierce s Disease insect vectors from Arizona vineyards.</title>
        <authorList>
            <person name="Tassone E.E."/>
        </authorList>
    </citation>
    <scope>NUCLEOTIDE SEQUENCE</scope>
</reference>
<evidence type="ECO:0000313" key="3">
    <source>
        <dbReference type="EMBL" id="JAS97843.1"/>
    </source>
</evidence>
<evidence type="ECO:0000256" key="1">
    <source>
        <dbReference type="SAM" id="MobiDB-lite"/>
    </source>
</evidence>
<accession>A0A1B6JG43</accession>
<gene>
    <name evidence="3" type="ORF">g.24974</name>
</gene>
<proteinExistence type="predicted"/>
<dbReference type="EMBL" id="GECU01009863">
    <property type="protein sequence ID" value="JAS97843.1"/>
    <property type="molecule type" value="Transcribed_RNA"/>
</dbReference>
<feature type="non-terminal residue" evidence="3">
    <location>
        <position position="364"/>
    </location>
</feature>
<dbReference type="AlphaFoldDB" id="A0A1B6JG43"/>
<dbReference type="InterPro" id="IPR022136">
    <property type="entry name" value="DUF3668"/>
</dbReference>
<feature type="region of interest" description="Disordered" evidence="1">
    <location>
        <begin position="328"/>
        <end position="364"/>
    </location>
</feature>
<evidence type="ECO:0000259" key="2">
    <source>
        <dbReference type="Pfam" id="PF12416"/>
    </source>
</evidence>
<feature type="compositionally biased region" description="Polar residues" evidence="1">
    <location>
        <begin position="344"/>
        <end position="364"/>
    </location>
</feature>
<dbReference type="Pfam" id="PF12416">
    <property type="entry name" value="DUF3668"/>
    <property type="match status" value="1"/>
</dbReference>
<dbReference type="Gene3D" id="2.60.40.150">
    <property type="entry name" value="C2 domain"/>
    <property type="match status" value="1"/>
</dbReference>